<feature type="compositionally biased region" description="Basic and acidic residues" evidence="1">
    <location>
        <begin position="212"/>
        <end position="222"/>
    </location>
</feature>
<reference evidence="3" key="1">
    <citation type="journal article" date="2019" name="Sci. Rep.">
        <title>Draft genome of Tanacetum cinerariifolium, the natural source of mosquito coil.</title>
        <authorList>
            <person name="Yamashiro T."/>
            <person name="Shiraishi A."/>
            <person name="Satake H."/>
            <person name="Nakayama K."/>
        </authorList>
    </citation>
    <scope>NUCLEOTIDE SEQUENCE</scope>
</reference>
<proteinExistence type="predicted"/>
<accession>A0A6L2LNI7</accession>
<feature type="domain" description="Retroviral polymerase SH3-like" evidence="2">
    <location>
        <begin position="106"/>
        <end position="149"/>
    </location>
</feature>
<feature type="region of interest" description="Disordered" evidence="1">
    <location>
        <begin position="187"/>
        <end position="229"/>
    </location>
</feature>
<comment type="caution">
    <text evidence="3">The sequence shown here is derived from an EMBL/GenBank/DDBJ whole genome shotgun (WGS) entry which is preliminary data.</text>
</comment>
<dbReference type="EMBL" id="BKCJ010004831">
    <property type="protein sequence ID" value="GEU63353.1"/>
    <property type="molecule type" value="Genomic_DNA"/>
</dbReference>
<dbReference type="InterPro" id="IPR012337">
    <property type="entry name" value="RNaseH-like_sf"/>
</dbReference>
<dbReference type="InterPro" id="IPR039537">
    <property type="entry name" value="Retrotran_Ty1/copia-like"/>
</dbReference>
<dbReference type="SUPFAM" id="SSF53098">
    <property type="entry name" value="Ribonuclease H-like"/>
    <property type="match status" value="1"/>
</dbReference>
<gene>
    <name evidence="3" type="ORF">Tci_035331</name>
</gene>
<evidence type="ECO:0000313" key="3">
    <source>
        <dbReference type="EMBL" id="GEU63353.1"/>
    </source>
</evidence>
<dbReference type="InterPro" id="IPR057670">
    <property type="entry name" value="SH3_retrovirus"/>
</dbReference>
<sequence length="376" mass="42229">MNQFYEKQGIKREFSVARTPEQNRVAKRKNRIVIEAARTMLADSKLPTTFWAEVVNTDCYVQNKVLVIKPHNKTLYELFYGRTPSLSFMRAFGCPVTIFNTLDPLCKFDGKADEGFFVGYLVNSKAFRVFNSRTRIVEETLHITLLENKPNVVGSGPTWLFDNLRIISQLLQGISLLVVQDSPGDGFKPLGEEEKKDAEDPGNEDNEFLSVEEPRVNQEKDANVNNTNNINTISPTANAASIKDNVVDENIVYGCTDDPNMPNLEEIIYSDDEEDVGVDADMTNLDINIHDLPCDLEAYTDNDYAGSSLDRDSYEKRLIQVIKIHTDHNVADLLTKAFDVSRFHYLISTAKVGIEVNTGNSSVIATGHYLMLLGIT</sequence>
<protein>
    <submittedName>
        <fullName evidence="3">Ribonuclease H-like domain-containing protein</fullName>
    </submittedName>
</protein>
<dbReference type="GO" id="GO:0003676">
    <property type="term" value="F:nucleic acid binding"/>
    <property type="evidence" value="ECO:0007669"/>
    <property type="project" value="InterPro"/>
</dbReference>
<dbReference type="InterPro" id="IPR036397">
    <property type="entry name" value="RNaseH_sf"/>
</dbReference>
<dbReference type="AlphaFoldDB" id="A0A6L2LNI7"/>
<dbReference type="PANTHER" id="PTHR42648">
    <property type="entry name" value="TRANSPOSASE, PUTATIVE-RELATED"/>
    <property type="match status" value="1"/>
</dbReference>
<evidence type="ECO:0000256" key="1">
    <source>
        <dbReference type="SAM" id="MobiDB-lite"/>
    </source>
</evidence>
<dbReference type="Pfam" id="PF25597">
    <property type="entry name" value="SH3_retrovirus"/>
    <property type="match status" value="1"/>
</dbReference>
<dbReference type="Gene3D" id="3.30.420.10">
    <property type="entry name" value="Ribonuclease H-like superfamily/Ribonuclease H"/>
    <property type="match status" value="1"/>
</dbReference>
<evidence type="ECO:0000259" key="2">
    <source>
        <dbReference type="Pfam" id="PF25597"/>
    </source>
</evidence>
<name>A0A6L2LNI7_TANCI</name>
<organism evidence="3">
    <name type="scientific">Tanacetum cinerariifolium</name>
    <name type="common">Dalmatian daisy</name>
    <name type="synonym">Chrysanthemum cinerariifolium</name>
    <dbReference type="NCBI Taxonomy" id="118510"/>
    <lineage>
        <taxon>Eukaryota</taxon>
        <taxon>Viridiplantae</taxon>
        <taxon>Streptophyta</taxon>
        <taxon>Embryophyta</taxon>
        <taxon>Tracheophyta</taxon>
        <taxon>Spermatophyta</taxon>
        <taxon>Magnoliopsida</taxon>
        <taxon>eudicotyledons</taxon>
        <taxon>Gunneridae</taxon>
        <taxon>Pentapetalae</taxon>
        <taxon>asterids</taxon>
        <taxon>campanulids</taxon>
        <taxon>Asterales</taxon>
        <taxon>Asteraceae</taxon>
        <taxon>Asteroideae</taxon>
        <taxon>Anthemideae</taxon>
        <taxon>Anthemidinae</taxon>
        <taxon>Tanacetum</taxon>
    </lineage>
</organism>
<dbReference type="PANTHER" id="PTHR42648:SF32">
    <property type="entry name" value="RIBONUCLEASE H-LIKE DOMAIN, GAG-PRE-INTEGRASE DOMAIN PROTEIN-RELATED"/>
    <property type="match status" value="1"/>
</dbReference>
<feature type="compositionally biased region" description="Basic and acidic residues" evidence="1">
    <location>
        <begin position="190"/>
        <end position="199"/>
    </location>
</feature>